<evidence type="ECO:0000313" key="6">
    <source>
        <dbReference type="EMBL" id="GGH13455.1"/>
    </source>
</evidence>
<feature type="transmembrane region" description="Helical" evidence="4">
    <location>
        <begin position="385"/>
        <end position="405"/>
    </location>
</feature>
<dbReference type="PROSITE" id="PS50850">
    <property type="entry name" value="MFS"/>
    <property type="match status" value="1"/>
</dbReference>
<dbReference type="PANTHER" id="PTHR23527">
    <property type="entry name" value="BLL3282 PROTEIN"/>
    <property type="match status" value="1"/>
</dbReference>
<evidence type="ECO:0000313" key="7">
    <source>
        <dbReference type="Proteomes" id="UP000603912"/>
    </source>
</evidence>
<sequence length="415" mass="42649">MNDSEGVRARAPSAALWLWPLLATLGIQTTSAFLSRLVPTVAPVMTAATGLAPESIGAIAGAGTFGSIIFLMIGHPLIRRFGPIRTLQIGLLLGGAGVALLTPPWALAPFLANMLLGLGYGPSAPAGSDILLKHAPPAHRTLIFSLKQAGVPLGGVLAGLALPFLVERMDWRMALILVGLVPIATVLIVQPIRASVDRDRDPEQPVGPGVLFSPHTMLGPLRAVISSPPLRGLSLAGCCFAVGQGSLFAFTVTWLVGLGYDLVTAGLVFAVMQATGVFGRVALGWVSDRWGSGVRTLIINAIAAAATMATFAALSAAWPLWLVMVVAGVAGVTVSSWNGVHLAEVARHAPKGRVSETTAGATIVTFVGYVVGPAAFGLITSTFGGYPAAFSAVALTLLVAFASLFRSARQDAAGS</sequence>
<dbReference type="AlphaFoldDB" id="A0A917MIV3"/>
<dbReference type="PANTHER" id="PTHR23527:SF1">
    <property type="entry name" value="BLL3282 PROTEIN"/>
    <property type="match status" value="1"/>
</dbReference>
<feature type="transmembrane region" description="Helical" evidence="4">
    <location>
        <begin position="173"/>
        <end position="194"/>
    </location>
</feature>
<dbReference type="GO" id="GO:0022857">
    <property type="term" value="F:transmembrane transporter activity"/>
    <property type="evidence" value="ECO:0007669"/>
    <property type="project" value="InterPro"/>
</dbReference>
<dbReference type="InterPro" id="IPR036259">
    <property type="entry name" value="MFS_trans_sf"/>
</dbReference>
<feature type="transmembrane region" description="Helical" evidence="4">
    <location>
        <begin position="361"/>
        <end position="379"/>
    </location>
</feature>
<evidence type="ECO:0000256" key="1">
    <source>
        <dbReference type="ARBA" id="ARBA00022692"/>
    </source>
</evidence>
<dbReference type="Proteomes" id="UP000603912">
    <property type="component" value="Unassembled WGS sequence"/>
</dbReference>
<evidence type="ECO:0000256" key="2">
    <source>
        <dbReference type="ARBA" id="ARBA00022989"/>
    </source>
</evidence>
<feature type="transmembrane region" description="Helical" evidence="4">
    <location>
        <begin position="297"/>
        <end position="314"/>
    </location>
</feature>
<dbReference type="RefSeq" id="WP_188516770.1">
    <property type="nucleotide sequence ID" value="NZ_BMES01000001.1"/>
</dbReference>
<gene>
    <name evidence="6" type="ORF">GCM10007036_12070</name>
</gene>
<dbReference type="InterPro" id="IPR020846">
    <property type="entry name" value="MFS_dom"/>
</dbReference>
<feature type="transmembrane region" description="Helical" evidence="4">
    <location>
        <begin position="90"/>
        <end position="112"/>
    </location>
</feature>
<feature type="transmembrane region" description="Helical" evidence="4">
    <location>
        <begin position="320"/>
        <end position="340"/>
    </location>
</feature>
<keyword evidence="1 4" id="KW-0812">Transmembrane</keyword>
<dbReference type="InterPro" id="IPR052952">
    <property type="entry name" value="MFS-Transporter"/>
</dbReference>
<comment type="caution">
    <text evidence="6">The sequence shown here is derived from an EMBL/GenBank/DDBJ whole genome shotgun (WGS) entry which is preliminary data.</text>
</comment>
<keyword evidence="7" id="KW-1185">Reference proteome</keyword>
<keyword evidence="3 4" id="KW-0472">Membrane</keyword>
<dbReference type="Pfam" id="PF07690">
    <property type="entry name" value="MFS_1"/>
    <property type="match status" value="1"/>
</dbReference>
<keyword evidence="2 4" id="KW-1133">Transmembrane helix</keyword>
<evidence type="ECO:0000259" key="5">
    <source>
        <dbReference type="PROSITE" id="PS50850"/>
    </source>
</evidence>
<accession>A0A917MIV3</accession>
<feature type="transmembrane region" description="Helical" evidence="4">
    <location>
        <begin position="56"/>
        <end position="78"/>
    </location>
</feature>
<dbReference type="EMBL" id="BMES01000001">
    <property type="protein sequence ID" value="GGH13455.1"/>
    <property type="molecule type" value="Genomic_DNA"/>
</dbReference>
<proteinExistence type="predicted"/>
<evidence type="ECO:0000256" key="3">
    <source>
        <dbReference type="ARBA" id="ARBA00023136"/>
    </source>
</evidence>
<evidence type="ECO:0000256" key="4">
    <source>
        <dbReference type="SAM" id="Phobius"/>
    </source>
</evidence>
<dbReference type="Gene3D" id="1.20.1250.20">
    <property type="entry name" value="MFS general substrate transporter like domains"/>
    <property type="match status" value="2"/>
</dbReference>
<reference evidence="6" key="2">
    <citation type="submission" date="2020-09" db="EMBL/GenBank/DDBJ databases">
        <authorList>
            <person name="Sun Q."/>
            <person name="Zhou Y."/>
        </authorList>
    </citation>
    <scope>NUCLEOTIDE SEQUENCE</scope>
    <source>
        <strain evidence="6">CGMCC 1.12214</strain>
    </source>
</reference>
<dbReference type="InterPro" id="IPR011701">
    <property type="entry name" value="MFS"/>
</dbReference>
<dbReference type="SUPFAM" id="SSF103473">
    <property type="entry name" value="MFS general substrate transporter"/>
    <property type="match status" value="1"/>
</dbReference>
<protein>
    <submittedName>
        <fullName evidence="6">Major facilitator superfamily protein</fullName>
    </submittedName>
</protein>
<organism evidence="6 7">
    <name type="scientific">Alsobacter metallidurans</name>
    <dbReference type="NCBI Taxonomy" id="340221"/>
    <lineage>
        <taxon>Bacteria</taxon>
        <taxon>Pseudomonadati</taxon>
        <taxon>Pseudomonadota</taxon>
        <taxon>Alphaproteobacteria</taxon>
        <taxon>Hyphomicrobiales</taxon>
        <taxon>Alsobacteraceae</taxon>
        <taxon>Alsobacter</taxon>
    </lineage>
</organism>
<reference evidence="6" key="1">
    <citation type="journal article" date="2014" name="Int. J. Syst. Evol. Microbiol.">
        <title>Complete genome sequence of Corynebacterium casei LMG S-19264T (=DSM 44701T), isolated from a smear-ripened cheese.</title>
        <authorList>
            <consortium name="US DOE Joint Genome Institute (JGI-PGF)"/>
            <person name="Walter F."/>
            <person name="Albersmeier A."/>
            <person name="Kalinowski J."/>
            <person name="Ruckert C."/>
        </authorList>
    </citation>
    <scope>NUCLEOTIDE SEQUENCE</scope>
    <source>
        <strain evidence="6">CGMCC 1.12214</strain>
    </source>
</reference>
<name>A0A917MIV3_9HYPH</name>
<feature type="domain" description="Major facilitator superfamily (MFS) profile" evidence="5">
    <location>
        <begin position="12"/>
        <end position="411"/>
    </location>
</feature>
<feature type="transmembrane region" description="Helical" evidence="4">
    <location>
        <begin position="149"/>
        <end position="166"/>
    </location>
</feature>